<dbReference type="EMBL" id="MLJW01000012">
    <property type="protein sequence ID" value="OIR14352.1"/>
    <property type="molecule type" value="Genomic_DNA"/>
</dbReference>
<reference evidence="2" key="1">
    <citation type="submission" date="2016-10" db="EMBL/GenBank/DDBJ databases">
        <title>Sequence of Gallionella enrichment culture.</title>
        <authorList>
            <person name="Poehlein A."/>
            <person name="Muehling M."/>
            <person name="Daniel R."/>
        </authorList>
    </citation>
    <scope>NUCLEOTIDE SEQUENCE</scope>
</reference>
<comment type="caution">
    <text evidence="2">The sequence shown here is derived from an EMBL/GenBank/DDBJ whole genome shotgun (WGS) entry which is preliminary data.</text>
</comment>
<dbReference type="GO" id="GO:0016209">
    <property type="term" value="F:antioxidant activity"/>
    <property type="evidence" value="ECO:0007669"/>
    <property type="project" value="InterPro"/>
</dbReference>
<dbReference type="PANTHER" id="PTHR42852:SF17">
    <property type="entry name" value="THIOREDOXIN-LIKE PROTEIN HI_1115"/>
    <property type="match status" value="1"/>
</dbReference>
<dbReference type="Gene3D" id="3.40.30.10">
    <property type="entry name" value="Glutaredoxin"/>
    <property type="match status" value="1"/>
</dbReference>
<evidence type="ECO:0000259" key="1">
    <source>
        <dbReference type="PROSITE" id="PS51352"/>
    </source>
</evidence>
<dbReference type="CDD" id="cd02966">
    <property type="entry name" value="TlpA_like_family"/>
    <property type="match status" value="1"/>
</dbReference>
<dbReference type="AlphaFoldDB" id="A0A1J5TDT8"/>
<dbReference type="InterPro" id="IPR050553">
    <property type="entry name" value="Thioredoxin_ResA/DsbE_sf"/>
</dbReference>
<feature type="domain" description="Thioredoxin" evidence="1">
    <location>
        <begin position="1"/>
        <end position="159"/>
    </location>
</feature>
<proteinExistence type="predicted"/>
<evidence type="ECO:0000313" key="2">
    <source>
        <dbReference type="EMBL" id="OIR14352.1"/>
    </source>
</evidence>
<dbReference type="InterPro" id="IPR036249">
    <property type="entry name" value="Thioredoxin-like_sf"/>
</dbReference>
<dbReference type="GO" id="GO:0016491">
    <property type="term" value="F:oxidoreductase activity"/>
    <property type="evidence" value="ECO:0007669"/>
    <property type="project" value="InterPro"/>
</dbReference>
<dbReference type="InterPro" id="IPR000866">
    <property type="entry name" value="AhpC/TSA"/>
</dbReference>
<sequence length="159" mass="19156">MKKIIFFLFFLMTTNFIFSQQIKKVKIDDVLKMIDTTASPLVINFWASWCKPCVHEIPWFEKTMEPFKTKGVKLILVSVDYKEDYPKRLTKFVNEQNYRSTIFWLDETDANMFCPKIDRSWDGTIPVTLMVNNKKHYRQFYNQQLPEPRLKLELQKLIE</sequence>
<protein>
    <submittedName>
        <fullName evidence="2">Thiol-disulfide oxidoreductase ResA</fullName>
    </submittedName>
</protein>
<gene>
    <name evidence="2" type="primary">resA_6</name>
    <name evidence="2" type="ORF">GALL_48250</name>
</gene>
<name>A0A1J5TDT8_9ZZZZ</name>
<accession>A0A1J5TDT8</accession>
<dbReference type="InterPro" id="IPR013766">
    <property type="entry name" value="Thioredoxin_domain"/>
</dbReference>
<dbReference type="Pfam" id="PF00578">
    <property type="entry name" value="AhpC-TSA"/>
    <property type="match status" value="1"/>
</dbReference>
<dbReference type="PROSITE" id="PS51352">
    <property type="entry name" value="THIOREDOXIN_2"/>
    <property type="match status" value="1"/>
</dbReference>
<organism evidence="2">
    <name type="scientific">mine drainage metagenome</name>
    <dbReference type="NCBI Taxonomy" id="410659"/>
    <lineage>
        <taxon>unclassified sequences</taxon>
        <taxon>metagenomes</taxon>
        <taxon>ecological metagenomes</taxon>
    </lineage>
</organism>
<dbReference type="PANTHER" id="PTHR42852">
    <property type="entry name" value="THIOL:DISULFIDE INTERCHANGE PROTEIN DSBE"/>
    <property type="match status" value="1"/>
</dbReference>
<dbReference type="SUPFAM" id="SSF52833">
    <property type="entry name" value="Thioredoxin-like"/>
    <property type="match status" value="1"/>
</dbReference>